<evidence type="ECO:0000256" key="2">
    <source>
        <dbReference type="ARBA" id="ARBA00022475"/>
    </source>
</evidence>
<comment type="similarity">
    <text evidence="4 5">Belongs to the small heat shock protein (HSP20) family.</text>
</comment>
<comment type="caution">
    <text evidence="9">The sequence shown here is derived from an EMBL/GenBank/DDBJ whole genome shotgun (WGS) entry which is preliminary data.</text>
</comment>
<reference evidence="9" key="2">
    <citation type="journal article" date="2024" name="Plant">
        <title>Genomic evolution and insights into agronomic trait innovations of Sesamum species.</title>
        <authorList>
            <person name="Miao H."/>
            <person name="Wang L."/>
            <person name="Qu L."/>
            <person name="Liu H."/>
            <person name="Sun Y."/>
            <person name="Le M."/>
            <person name="Wang Q."/>
            <person name="Wei S."/>
            <person name="Zheng Y."/>
            <person name="Lin W."/>
            <person name="Duan Y."/>
            <person name="Cao H."/>
            <person name="Xiong S."/>
            <person name="Wang X."/>
            <person name="Wei L."/>
            <person name="Li C."/>
            <person name="Ma Q."/>
            <person name="Ju M."/>
            <person name="Zhao R."/>
            <person name="Li G."/>
            <person name="Mu C."/>
            <person name="Tian Q."/>
            <person name="Mei H."/>
            <person name="Zhang T."/>
            <person name="Gao T."/>
            <person name="Zhang H."/>
        </authorList>
    </citation>
    <scope>NUCLEOTIDE SEQUENCE</scope>
    <source>
        <strain evidence="9">G02</strain>
    </source>
</reference>
<feature type="domain" description="SHSP" evidence="8">
    <location>
        <begin position="10"/>
        <end position="117"/>
    </location>
</feature>
<accession>A0AAW2VZY0</accession>
<evidence type="ECO:0000256" key="3">
    <source>
        <dbReference type="ARBA" id="ARBA00022821"/>
    </source>
</evidence>
<evidence type="ECO:0000259" key="8">
    <source>
        <dbReference type="PROSITE" id="PS01031"/>
    </source>
</evidence>
<proteinExistence type="inferred from homology"/>
<sequence>MDASAGAALSATNSFEPSSDLIHEEECDTLLLYLPGFTKEQLRVQLTRSGILKISGIRPVGDNKWSSFQKDFPVSPNCDTNKISAKFEGGILYVRQPKLIVPADKDEDNKTPPAQPQQSTPTPTNEPPPAQKVDQEPKPDGQSKQTSTNKEAADHSQESSAQGKEAKPAKEKEKAAATTSSANDKRERTAAQADARKTTNDGGAAKADEHKVSAGSPAAKLRTARQTVMMVLAVVFAFGLGIYISRMNWFSGKAAEE</sequence>
<dbReference type="GO" id="GO:0006952">
    <property type="term" value="P:defense response"/>
    <property type="evidence" value="ECO:0007669"/>
    <property type="project" value="UniProtKB-KW"/>
</dbReference>
<dbReference type="CDD" id="cd06464">
    <property type="entry name" value="ACD_sHsps-like"/>
    <property type="match status" value="1"/>
</dbReference>
<dbReference type="Gene3D" id="2.60.40.790">
    <property type="match status" value="1"/>
</dbReference>
<reference evidence="9" key="1">
    <citation type="submission" date="2020-06" db="EMBL/GenBank/DDBJ databases">
        <authorList>
            <person name="Li T."/>
            <person name="Hu X."/>
            <person name="Zhang T."/>
            <person name="Song X."/>
            <person name="Zhang H."/>
            <person name="Dai N."/>
            <person name="Sheng W."/>
            <person name="Hou X."/>
            <person name="Wei L."/>
        </authorList>
    </citation>
    <scope>NUCLEOTIDE SEQUENCE</scope>
    <source>
        <strain evidence="9">G02</strain>
        <tissue evidence="9">Leaf</tissue>
    </source>
</reference>
<dbReference type="PANTHER" id="PTHR43670:SF73">
    <property type="entry name" value="INACTIVE PROTEIN RESTRICTED TEV MOVEMENT 2-LIKE"/>
    <property type="match status" value="1"/>
</dbReference>
<keyword evidence="7" id="KW-0812">Transmembrane</keyword>
<evidence type="ECO:0000256" key="5">
    <source>
        <dbReference type="RuleBase" id="RU003616"/>
    </source>
</evidence>
<keyword evidence="7" id="KW-1133">Transmembrane helix</keyword>
<keyword evidence="2" id="KW-1003">Cell membrane</keyword>
<dbReference type="InterPro" id="IPR008978">
    <property type="entry name" value="HSP20-like_chaperone"/>
</dbReference>
<dbReference type="AlphaFoldDB" id="A0AAW2VZY0"/>
<organism evidence="9">
    <name type="scientific">Sesamum radiatum</name>
    <name type="common">Black benniseed</name>
    <dbReference type="NCBI Taxonomy" id="300843"/>
    <lineage>
        <taxon>Eukaryota</taxon>
        <taxon>Viridiplantae</taxon>
        <taxon>Streptophyta</taxon>
        <taxon>Embryophyta</taxon>
        <taxon>Tracheophyta</taxon>
        <taxon>Spermatophyta</taxon>
        <taxon>Magnoliopsida</taxon>
        <taxon>eudicotyledons</taxon>
        <taxon>Gunneridae</taxon>
        <taxon>Pentapetalae</taxon>
        <taxon>asterids</taxon>
        <taxon>lamiids</taxon>
        <taxon>Lamiales</taxon>
        <taxon>Pedaliaceae</taxon>
        <taxon>Sesamum</taxon>
    </lineage>
</organism>
<evidence type="ECO:0000256" key="4">
    <source>
        <dbReference type="PROSITE-ProRule" id="PRU00285"/>
    </source>
</evidence>
<dbReference type="PANTHER" id="PTHR43670">
    <property type="entry name" value="HEAT SHOCK PROTEIN 26"/>
    <property type="match status" value="1"/>
</dbReference>
<dbReference type="PROSITE" id="PS01031">
    <property type="entry name" value="SHSP"/>
    <property type="match status" value="1"/>
</dbReference>
<keyword evidence="7" id="KW-0472">Membrane</keyword>
<dbReference type="GO" id="GO:0005886">
    <property type="term" value="C:plasma membrane"/>
    <property type="evidence" value="ECO:0007669"/>
    <property type="project" value="UniProtKB-SubCell"/>
</dbReference>
<comment type="subcellular location">
    <subcellularLocation>
        <location evidence="1">Cell membrane</location>
        <topology evidence="1">Single-pass membrane protein</topology>
    </subcellularLocation>
</comment>
<dbReference type="GO" id="GO:0034605">
    <property type="term" value="P:cellular response to heat"/>
    <property type="evidence" value="ECO:0007669"/>
    <property type="project" value="TreeGrafter"/>
</dbReference>
<dbReference type="EMBL" id="JACGWJ010000002">
    <property type="protein sequence ID" value="KAL0435244.1"/>
    <property type="molecule type" value="Genomic_DNA"/>
</dbReference>
<evidence type="ECO:0000256" key="6">
    <source>
        <dbReference type="SAM" id="MobiDB-lite"/>
    </source>
</evidence>
<dbReference type="Pfam" id="PF00011">
    <property type="entry name" value="HSP20"/>
    <property type="match status" value="1"/>
</dbReference>
<name>A0AAW2VZY0_SESRA</name>
<feature type="compositionally biased region" description="Basic and acidic residues" evidence="6">
    <location>
        <begin position="164"/>
        <end position="175"/>
    </location>
</feature>
<evidence type="ECO:0000256" key="7">
    <source>
        <dbReference type="SAM" id="Phobius"/>
    </source>
</evidence>
<dbReference type="SUPFAM" id="SSF49764">
    <property type="entry name" value="HSP20-like chaperones"/>
    <property type="match status" value="1"/>
</dbReference>
<protein>
    <recommendedName>
        <fullName evidence="8">SHSP domain-containing protein</fullName>
    </recommendedName>
</protein>
<feature type="compositionally biased region" description="Basic and acidic residues" evidence="6">
    <location>
        <begin position="183"/>
        <end position="199"/>
    </location>
</feature>
<gene>
    <name evidence="9" type="ORF">Sradi_0232300</name>
</gene>
<dbReference type="InterPro" id="IPR002068">
    <property type="entry name" value="A-crystallin/Hsp20_dom"/>
</dbReference>
<feature type="transmembrane region" description="Helical" evidence="7">
    <location>
        <begin position="227"/>
        <end position="244"/>
    </location>
</feature>
<evidence type="ECO:0000256" key="1">
    <source>
        <dbReference type="ARBA" id="ARBA00004162"/>
    </source>
</evidence>
<feature type="region of interest" description="Disordered" evidence="6">
    <location>
        <begin position="103"/>
        <end position="213"/>
    </location>
</feature>
<evidence type="ECO:0000313" key="9">
    <source>
        <dbReference type="EMBL" id="KAL0435244.1"/>
    </source>
</evidence>
<keyword evidence="3" id="KW-0611">Plant defense</keyword>